<reference evidence="3" key="2">
    <citation type="submission" date="2020-01" db="EMBL/GenBank/DDBJ databases">
        <authorList>
            <person name="Campanaro S."/>
        </authorList>
    </citation>
    <scope>NUCLEOTIDE SEQUENCE</scope>
    <source>
        <strain evidence="3">AS06rmzACSIP_7</strain>
    </source>
</reference>
<evidence type="ECO:0000313" key="4">
    <source>
        <dbReference type="Proteomes" id="UP000777265"/>
    </source>
</evidence>
<gene>
    <name evidence="3" type="ORF">GXY80_10655</name>
</gene>
<keyword evidence="2" id="KW-0472">Membrane</keyword>
<dbReference type="EMBL" id="JAAYEE010000182">
    <property type="protein sequence ID" value="NLW35924.1"/>
    <property type="molecule type" value="Genomic_DNA"/>
</dbReference>
<keyword evidence="2" id="KW-1133">Transmembrane helix</keyword>
<comment type="caution">
    <text evidence="3">The sequence shown here is derived from an EMBL/GenBank/DDBJ whole genome shotgun (WGS) entry which is preliminary data.</text>
</comment>
<accession>A0A351U1I0</accession>
<keyword evidence="2" id="KW-0812">Transmembrane</keyword>
<evidence type="ECO:0000256" key="2">
    <source>
        <dbReference type="SAM" id="Phobius"/>
    </source>
</evidence>
<proteinExistence type="predicted"/>
<feature type="transmembrane region" description="Helical" evidence="2">
    <location>
        <begin position="48"/>
        <end position="66"/>
    </location>
</feature>
<evidence type="ECO:0000256" key="1">
    <source>
        <dbReference type="SAM" id="MobiDB-lite"/>
    </source>
</evidence>
<organism evidence="3 4">
    <name type="scientific">Syntrophorhabdus aromaticivorans</name>
    <dbReference type="NCBI Taxonomy" id="328301"/>
    <lineage>
        <taxon>Bacteria</taxon>
        <taxon>Pseudomonadati</taxon>
        <taxon>Thermodesulfobacteriota</taxon>
        <taxon>Syntrophorhabdia</taxon>
        <taxon>Syntrophorhabdales</taxon>
        <taxon>Syntrophorhabdaceae</taxon>
        <taxon>Syntrophorhabdus</taxon>
    </lineage>
</organism>
<reference evidence="3" key="1">
    <citation type="journal article" date="2020" name="Biotechnol. Biofuels">
        <title>New insights from the biogas microbiome by comprehensive genome-resolved metagenomics of nearly 1600 species originating from multiple anaerobic digesters.</title>
        <authorList>
            <person name="Campanaro S."/>
            <person name="Treu L."/>
            <person name="Rodriguez-R L.M."/>
            <person name="Kovalovszki A."/>
            <person name="Ziels R.M."/>
            <person name="Maus I."/>
            <person name="Zhu X."/>
            <person name="Kougias P.G."/>
            <person name="Basile A."/>
            <person name="Luo G."/>
            <person name="Schluter A."/>
            <person name="Konstantinidis K.T."/>
            <person name="Angelidaki I."/>
        </authorList>
    </citation>
    <scope>NUCLEOTIDE SEQUENCE</scope>
    <source>
        <strain evidence="3">AS06rmzACSIP_7</strain>
    </source>
</reference>
<evidence type="ECO:0000313" key="3">
    <source>
        <dbReference type="EMBL" id="NLW35924.1"/>
    </source>
</evidence>
<protein>
    <submittedName>
        <fullName evidence="3">Uncharacterized protein</fullName>
    </submittedName>
</protein>
<dbReference type="AlphaFoldDB" id="A0A351U1I0"/>
<dbReference type="Proteomes" id="UP000777265">
    <property type="component" value="Unassembled WGS sequence"/>
</dbReference>
<name>A0A351U1I0_9BACT</name>
<sequence>MKKKTLLVFILIVAMLFVTTPAVSHGWSHHGHHHGYYHGHGYCGWEAAAIVGGSILLGTLIGLAVNNSARYASPPRAYVYPEPRQAYAYPDPSLTNSYPGLKERKTDPDPVYGSRDNFSGNPPGVWVKVPGQWVRGTWVPAHKVWVPVNP</sequence>
<feature type="region of interest" description="Disordered" evidence="1">
    <location>
        <begin position="90"/>
        <end position="115"/>
    </location>
</feature>